<dbReference type="GO" id="GO:0005524">
    <property type="term" value="F:ATP binding"/>
    <property type="evidence" value="ECO:0007669"/>
    <property type="project" value="UniProtKB-KW"/>
</dbReference>
<evidence type="ECO:0000313" key="11">
    <source>
        <dbReference type="EMBL" id="OQE04247.1"/>
    </source>
</evidence>
<dbReference type="InterPro" id="IPR036188">
    <property type="entry name" value="FAD/NAD-bd_sf"/>
</dbReference>
<protein>
    <recommendedName>
        <fullName evidence="13">FAD dependent oxidoreductase domain-containing protein</fullName>
    </recommendedName>
</protein>
<feature type="compositionally biased region" description="Basic and acidic residues" evidence="8">
    <location>
        <begin position="479"/>
        <end position="507"/>
    </location>
</feature>
<dbReference type="GO" id="GO:0051698">
    <property type="term" value="F:saccharopine oxidase activity"/>
    <property type="evidence" value="ECO:0007669"/>
    <property type="project" value="TreeGrafter"/>
</dbReference>
<dbReference type="InterPro" id="IPR045170">
    <property type="entry name" value="MTOX"/>
</dbReference>
<dbReference type="InterPro" id="IPR006076">
    <property type="entry name" value="FAD-dep_OxRdtase"/>
</dbReference>
<dbReference type="PANTHER" id="PTHR10961">
    <property type="entry name" value="PEROXISOMAL SARCOSINE OXIDASE"/>
    <property type="match status" value="1"/>
</dbReference>
<evidence type="ECO:0000256" key="2">
    <source>
        <dbReference type="ARBA" id="ARBA00010989"/>
    </source>
</evidence>
<keyword evidence="6" id="KW-0067">ATP-binding</keyword>
<dbReference type="GO" id="GO:0008115">
    <property type="term" value="F:sarcosine oxidase activity"/>
    <property type="evidence" value="ECO:0007669"/>
    <property type="project" value="TreeGrafter"/>
</dbReference>
<comment type="cofactor">
    <cofactor evidence="1">
        <name>FAD</name>
        <dbReference type="ChEBI" id="CHEBI:57692"/>
    </cofactor>
</comment>
<evidence type="ECO:0000259" key="10">
    <source>
        <dbReference type="Pfam" id="PF16579"/>
    </source>
</evidence>
<keyword evidence="3" id="KW-0285">Flavoprotein</keyword>
<organism evidence="11 12">
    <name type="scientific">Penicillium solitum</name>
    <dbReference type="NCBI Taxonomy" id="60172"/>
    <lineage>
        <taxon>Eukaryota</taxon>
        <taxon>Fungi</taxon>
        <taxon>Dikarya</taxon>
        <taxon>Ascomycota</taxon>
        <taxon>Pezizomycotina</taxon>
        <taxon>Eurotiomycetes</taxon>
        <taxon>Eurotiomycetidae</taxon>
        <taxon>Eurotiales</taxon>
        <taxon>Aspergillaceae</taxon>
        <taxon>Penicillium</taxon>
    </lineage>
</organism>
<dbReference type="InterPro" id="IPR032270">
    <property type="entry name" value="AMPK_C"/>
</dbReference>
<keyword evidence="12" id="KW-1185">Reference proteome</keyword>
<reference evidence="12" key="1">
    <citation type="journal article" date="2017" name="Nat. Microbiol.">
        <title>Global analysis of biosynthetic gene clusters reveals vast potential of secondary metabolite production in Penicillium species.</title>
        <authorList>
            <person name="Nielsen J.C."/>
            <person name="Grijseels S."/>
            <person name="Prigent S."/>
            <person name="Ji B."/>
            <person name="Dainat J."/>
            <person name="Nielsen K.F."/>
            <person name="Frisvad J.C."/>
            <person name="Workman M."/>
            <person name="Nielsen J."/>
        </authorList>
    </citation>
    <scope>NUCLEOTIDE SEQUENCE [LARGE SCALE GENOMIC DNA]</scope>
    <source>
        <strain evidence="12">IBT 29525</strain>
    </source>
</reference>
<dbReference type="Proteomes" id="UP000191612">
    <property type="component" value="Unassembled WGS sequence"/>
</dbReference>
<comment type="caution">
    <text evidence="11">The sequence shown here is derived from an EMBL/GenBank/DDBJ whole genome shotgun (WGS) entry which is preliminary data.</text>
</comment>
<evidence type="ECO:0000313" key="12">
    <source>
        <dbReference type="Proteomes" id="UP000191612"/>
    </source>
</evidence>
<dbReference type="EMBL" id="MDYO01000001">
    <property type="protein sequence ID" value="OQE04247.1"/>
    <property type="molecule type" value="Genomic_DNA"/>
</dbReference>
<evidence type="ECO:0000256" key="1">
    <source>
        <dbReference type="ARBA" id="ARBA00001974"/>
    </source>
</evidence>
<evidence type="ECO:0000256" key="7">
    <source>
        <dbReference type="ARBA" id="ARBA00023002"/>
    </source>
</evidence>
<feature type="domain" description="AMPK C-terminal adenylate sensor" evidence="10">
    <location>
        <begin position="639"/>
        <end position="706"/>
    </location>
</feature>
<dbReference type="SUPFAM" id="SSF103243">
    <property type="entry name" value="KA1-like"/>
    <property type="match status" value="1"/>
</dbReference>
<dbReference type="Gene3D" id="3.30.9.10">
    <property type="entry name" value="D-Amino Acid Oxidase, subunit A, domain 2"/>
    <property type="match status" value="1"/>
</dbReference>
<evidence type="ECO:0000256" key="4">
    <source>
        <dbReference type="ARBA" id="ARBA00022741"/>
    </source>
</evidence>
<sequence>MVSSQLSEPIIIIGGGTFGTTTAYHLAKKGYTNVVVLDRFPVPSAEAAGNDINKVVRTEYPQDLYTRLASDSRDIWSDPDGLFAGLYNPCGWIIGASNRSQAFINGSIKSAKANGVEPPRLLSTQEVHQQWPAINGDLQGWNSYWSPNAAWVNAREAIIRMAREAMAAGVEYVSGSAGHASQLLYDEHQACIGVKCANGTVYFGSKIVLAAGAAAGSLLNLQGQIVAHGHTVGHIQLTPDEVEKYRSMPILDHLEGGILFPPQEDGIMKIGAIHFVTNYAKSFNGSSLPRYRSDNPEDGIPAEIEAHLRKWMEGCVPELASREWVETRICWDGDMPDYHFLITPHPTHKNLKIAVGGSAHGFKFLPILGKYIVEMMEDTLDPEIAQQWKWRPGAKSGDYSTIPHQEVAKDLTRLPGWDFSIRHTFNVPEAQAPPAPAAARKASISQRIRSEETQVDSSEEPRPSHIRILPTSLPYVHEQLMEQRDREQSSRIDEVRRKEASRTEADGHGSQYGEPSPEEQATTVRSLKPHARSIIDLHKLLLEPPIGYPISQHPPKRSRKWQFGGVWDVQPGTQSGPDATPSPNKPKPLQNKYPDLPSDNYIPKDPWFIRARLLKEGVGAPGKSITRQNGVPGISHGVWVFVGIQLYQLKEDNYMVDFKCDGYQNVIRAQGDTEWTPISKRLKNIEKEATSPYLFLDVASDLVAQLAMAS</sequence>
<name>A0A1V6RR41_9EURO</name>
<evidence type="ECO:0000256" key="8">
    <source>
        <dbReference type="SAM" id="MobiDB-lite"/>
    </source>
</evidence>
<dbReference type="Pfam" id="PF01266">
    <property type="entry name" value="DAO"/>
    <property type="match status" value="1"/>
</dbReference>
<dbReference type="PANTHER" id="PTHR10961:SF26">
    <property type="entry name" value="L-SACCHAROPINE OXIDASE"/>
    <property type="match status" value="1"/>
</dbReference>
<evidence type="ECO:0000256" key="5">
    <source>
        <dbReference type="ARBA" id="ARBA00022827"/>
    </source>
</evidence>
<dbReference type="Gene3D" id="3.50.50.60">
    <property type="entry name" value="FAD/NAD(P)-binding domain"/>
    <property type="match status" value="1"/>
</dbReference>
<feature type="region of interest" description="Disordered" evidence="8">
    <location>
        <begin position="428"/>
        <end position="527"/>
    </location>
</feature>
<keyword evidence="5" id="KW-0274">FAD</keyword>
<keyword evidence="4" id="KW-0547">Nucleotide-binding</keyword>
<keyword evidence="7" id="KW-0560">Oxidoreductase</keyword>
<feature type="domain" description="FAD dependent oxidoreductase" evidence="9">
    <location>
        <begin position="10"/>
        <end position="375"/>
    </location>
</feature>
<dbReference type="STRING" id="60172.A0A1V6RR41"/>
<feature type="region of interest" description="Disordered" evidence="8">
    <location>
        <begin position="566"/>
        <end position="597"/>
    </location>
</feature>
<evidence type="ECO:0000256" key="3">
    <source>
        <dbReference type="ARBA" id="ARBA00022630"/>
    </source>
</evidence>
<evidence type="ECO:0008006" key="13">
    <source>
        <dbReference type="Google" id="ProtNLM"/>
    </source>
</evidence>
<gene>
    <name evidence="11" type="ORF">PENSOL_c001G07846</name>
</gene>
<dbReference type="InterPro" id="IPR028375">
    <property type="entry name" value="KA1/Ssp2_C"/>
</dbReference>
<evidence type="ECO:0000259" key="9">
    <source>
        <dbReference type="Pfam" id="PF01266"/>
    </source>
</evidence>
<dbReference type="AlphaFoldDB" id="A0A1V6RR41"/>
<dbReference type="SUPFAM" id="SSF51905">
    <property type="entry name" value="FAD/NAD(P)-binding domain"/>
    <property type="match status" value="1"/>
</dbReference>
<dbReference type="Pfam" id="PF16579">
    <property type="entry name" value="AdenylateSensor"/>
    <property type="match status" value="1"/>
</dbReference>
<comment type="similarity">
    <text evidence="2">Belongs to the MSOX/MTOX family.</text>
</comment>
<evidence type="ECO:0000256" key="6">
    <source>
        <dbReference type="ARBA" id="ARBA00022840"/>
    </source>
</evidence>
<dbReference type="GO" id="GO:0050660">
    <property type="term" value="F:flavin adenine dinucleotide binding"/>
    <property type="evidence" value="ECO:0007669"/>
    <property type="project" value="InterPro"/>
</dbReference>
<proteinExistence type="inferred from homology"/>
<accession>A0A1V6RR41</accession>
<dbReference type="Gene3D" id="3.30.310.80">
    <property type="entry name" value="Kinase associated domain 1, KA1"/>
    <property type="match status" value="1"/>
</dbReference>